<evidence type="ECO:0000256" key="4">
    <source>
        <dbReference type="ARBA" id="ARBA00022692"/>
    </source>
</evidence>
<dbReference type="NCBIfam" id="TIGR04057">
    <property type="entry name" value="SusC_RagA_signa"/>
    <property type="match status" value="1"/>
</dbReference>
<dbReference type="Gene3D" id="2.170.130.10">
    <property type="entry name" value="TonB-dependent receptor, plug domain"/>
    <property type="match status" value="1"/>
</dbReference>
<comment type="similarity">
    <text evidence="7">Belongs to the TonB-dependent receptor family.</text>
</comment>
<dbReference type="EMBL" id="CP017141">
    <property type="protein sequence ID" value="AOM76411.1"/>
    <property type="molecule type" value="Genomic_DNA"/>
</dbReference>
<dbReference type="Gene3D" id="2.40.170.20">
    <property type="entry name" value="TonB-dependent receptor, beta-barrel domain"/>
    <property type="match status" value="1"/>
</dbReference>
<dbReference type="OrthoDB" id="9768177at2"/>
<dbReference type="PROSITE" id="PS52016">
    <property type="entry name" value="TONB_DEPENDENT_REC_3"/>
    <property type="match status" value="1"/>
</dbReference>
<keyword evidence="2 7" id="KW-0813">Transport</keyword>
<evidence type="ECO:0000256" key="5">
    <source>
        <dbReference type="ARBA" id="ARBA00023136"/>
    </source>
</evidence>
<evidence type="ECO:0000313" key="9">
    <source>
        <dbReference type="EMBL" id="AOM76411.1"/>
    </source>
</evidence>
<keyword evidence="10" id="KW-1185">Reference proteome</keyword>
<dbReference type="InterPro" id="IPR036942">
    <property type="entry name" value="Beta-barrel_TonB_sf"/>
</dbReference>
<reference evidence="9 10" key="1">
    <citation type="submission" date="2016-08" db="EMBL/GenBank/DDBJ databases">
        <authorList>
            <person name="Seilhamer J.J."/>
        </authorList>
    </citation>
    <scope>NUCLEOTIDE SEQUENCE [LARGE SCALE GENOMIC DNA]</scope>
    <source>
        <strain evidence="9 10">DX4</strain>
    </source>
</reference>
<dbReference type="KEGG" id="psty:BFS30_04125"/>
<dbReference type="GO" id="GO:0009279">
    <property type="term" value="C:cell outer membrane"/>
    <property type="evidence" value="ECO:0007669"/>
    <property type="project" value="UniProtKB-SubCell"/>
</dbReference>
<comment type="subcellular location">
    <subcellularLocation>
        <location evidence="1 7">Cell outer membrane</location>
        <topology evidence="1 7">Multi-pass membrane protein</topology>
    </subcellularLocation>
</comment>
<evidence type="ECO:0000259" key="8">
    <source>
        <dbReference type="Pfam" id="PF07715"/>
    </source>
</evidence>
<accession>A0A1D7QCJ9</accession>
<dbReference type="NCBIfam" id="TIGR04056">
    <property type="entry name" value="OMP_RagA_SusC"/>
    <property type="match status" value="1"/>
</dbReference>
<evidence type="ECO:0000313" key="10">
    <source>
        <dbReference type="Proteomes" id="UP000094313"/>
    </source>
</evidence>
<dbReference type="Proteomes" id="UP000094313">
    <property type="component" value="Chromosome"/>
</dbReference>
<dbReference type="InterPro" id="IPR039426">
    <property type="entry name" value="TonB-dep_rcpt-like"/>
</dbReference>
<dbReference type="Gene3D" id="2.60.40.1120">
    <property type="entry name" value="Carboxypeptidase-like, regulatory domain"/>
    <property type="match status" value="1"/>
</dbReference>
<dbReference type="Pfam" id="PF07715">
    <property type="entry name" value="Plug"/>
    <property type="match status" value="1"/>
</dbReference>
<sequence length="1182" mass="131488">MNYRIIRTVIYSTLFLFVFVLSVSAQEKNSKKVTLNVRNGTLENIIQAIMKQTSIRIVYNQELVQKAAPMDFKANNEDLRPVIRRLLKGSNLTFVLQDDVMVIGPKEEPEEVKKKAGVIKGQVFDNNDVPLLLVTVNITGTPANTITNEEGKFAIDAEEGNSVTFSYVGFRKKTIKPQLGDVVRIKLEPEQHDMDELVITGYQEVSKRLSASSTFTLKAADVKVPGVPNITGMLQGKVPGLSVVNTSGSPNAVPKLRLRGTSTLLGNANPIWVVDGIVRENPSNGNPDNVMGTNSSYMDLIMGKESAFSKAANIGNSVSGLNVNDIESITFLKDASATAIYGTRAANGVIVVTTRKGVSGKPVINYNFSSGFTQKPSYTGMKLMNSQQRVRFSREIYEDGLFYTGTPFNISYEGAFQDLMNRKITEAEFQKRVAGYESINTDWFDVLFQNSVNMAHNVSFSGGTEKVRHYSSFSYDNFKGSAKEDWQNRLSGQLGLNADLSSRLKLDFNLSGSQRTSNGYLQVNPLDYALKTSRTIDQDIFYPTKMPTYDLSGDGTPMSYNVKNEINESGSKVKVTELNANLGLNYRIIDGLKFNSLLGISTQHSSSEQYATERSNYISTMRGYDYGSVVPGGMEEQMSFLPFGGMLMTDRMNSYNFTFRNSAEYTRRIFGDRDQINILAGQEIKSLKYDGFAERTPGYLKDKGESFVQLPIYFLSFSPKKTNTVENSLSMFASASYSFADKYILNANVRTDASNRFGQYANRRFLPIWSVAARWNIAEEAWLKDSKVVDALDLKASYGFQGNVVGAVGPDLIARLVEGGSPIDPAAREYILNLKSLPYPDLKWEKTKSYNLELHTSLFNSFVDLTLGYYDKRGSDIITVRKVPVEYGISSMYLNGGTMRNHGLEANLVLNPIRTDNFSWTLSANVAKNFNAVKQGVGDLPYSMDDYLNGTAYVTGQPASTFYVVSYKGLNPSNGMPLFNKIDDDGSYLDRTFMDALVVGGKRLPDIDGGLHTSFRYKAFSLGFSFAFSLGSTRLLNAVYAGENQYIPMPEQNMPAIFEQRWRKPGDEAFTNIPAFVTDRVDQQVDVAVSNRYGRYYLYDHSDLNLVSGDFLRCRAMNIGYSMPQSWLKKMKIKQMGITATVTNLFVIADKKLRGQDPEIDGVGTTALPIVPAYNLGVNLSF</sequence>
<evidence type="ECO:0000256" key="6">
    <source>
        <dbReference type="ARBA" id="ARBA00023237"/>
    </source>
</evidence>
<dbReference type="SUPFAM" id="SSF49464">
    <property type="entry name" value="Carboxypeptidase regulatory domain-like"/>
    <property type="match status" value="1"/>
</dbReference>
<dbReference type="AlphaFoldDB" id="A0A1D7QCJ9"/>
<dbReference type="InterPro" id="IPR023997">
    <property type="entry name" value="TonB-dep_OMP_SusC/RagA_CS"/>
</dbReference>
<dbReference type="InterPro" id="IPR023996">
    <property type="entry name" value="TonB-dep_OMP_SusC/RagA"/>
</dbReference>
<keyword evidence="6 7" id="KW-0998">Cell outer membrane</keyword>
<dbReference type="SUPFAM" id="SSF56935">
    <property type="entry name" value="Porins"/>
    <property type="match status" value="1"/>
</dbReference>
<evidence type="ECO:0000256" key="2">
    <source>
        <dbReference type="ARBA" id="ARBA00022448"/>
    </source>
</evidence>
<protein>
    <recommendedName>
        <fullName evidence="8">TonB-dependent receptor plug domain-containing protein</fullName>
    </recommendedName>
</protein>
<feature type="domain" description="TonB-dependent receptor plug" evidence="8">
    <location>
        <begin position="208"/>
        <end position="349"/>
    </location>
</feature>
<dbReference type="InterPro" id="IPR012910">
    <property type="entry name" value="Plug_dom"/>
</dbReference>
<keyword evidence="3 7" id="KW-1134">Transmembrane beta strand</keyword>
<evidence type="ECO:0000256" key="1">
    <source>
        <dbReference type="ARBA" id="ARBA00004571"/>
    </source>
</evidence>
<organism evidence="9 10">
    <name type="scientific">Pedobacter steynii</name>
    <dbReference type="NCBI Taxonomy" id="430522"/>
    <lineage>
        <taxon>Bacteria</taxon>
        <taxon>Pseudomonadati</taxon>
        <taxon>Bacteroidota</taxon>
        <taxon>Sphingobacteriia</taxon>
        <taxon>Sphingobacteriales</taxon>
        <taxon>Sphingobacteriaceae</taxon>
        <taxon>Pedobacter</taxon>
    </lineage>
</organism>
<gene>
    <name evidence="9" type="ORF">BFS30_04125</name>
</gene>
<keyword evidence="4 7" id="KW-0812">Transmembrane</keyword>
<dbReference type="InterPro" id="IPR008969">
    <property type="entry name" value="CarboxyPept-like_regulatory"/>
</dbReference>
<evidence type="ECO:0000256" key="7">
    <source>
        <dbReference type="PROSITE-ProRule" id="PRU01360"/>
    </source>
</evidence>
<keyword evidence="5 7" id="KW-0472">Membrane</keyword>
<proteinExistence type="inferred from homology"/>
<dbReference type="Pfam" id="PF13715">
    <property type="entry name" value="CarbopepD_reg_2"/>
    <property type="match status" value="1"/>
</dbReference>
<dbReference type="InterPro" id="IPR037066">
    <property type="entry name" value="Plug_dom_sf"/>
</dbReference>
<evidence type="ECO:0000256" key="3">
    <source>
        <dbReference type="ARBA" id="ARBA00022452"/>
    </source>
</evidence>
<name>A0A1D7QCJ9_9SPHI</name>